<protein>
    <submittedName>
        <fullName evidence="2">Uncharacterized protein</fullName>
    </submittedName>
</protein>
<sequence length="205" mass="23771">MGLIKSKPCKNINNDTDNKELLDYISNLGNRIVNLEHVVIKLENENLELTNKIAKQSELVGMLSKPDKIIKYKNKVHDANVYIEELEKQIKVLNDLHKKKGLNLGYFFKKQDIKENQTPDTTNATPNATTIQIERIVNDLLNDESINIKYFPDFVERQLYMNVITMIIHLLRHFLDESNVTFMGHKLTFELEAIPINTNYATIDN</sequence>
<feature type="coiled-coil region" evidence="1">
    <location>
        <begin position="25"/>
        <end position="103"/>
    </location>
</feature>
<accession>A0A1V0SF27</accession>
<gene>
    <name evidence="2" type="ORF">Hokovirus_1_113</name>
</gene>
<evidence type="ECO:0000313" key="2">
    <source>
        <dbReference type="EMBL" id="ARF10234.1"/>
    </source>
</evidence>
<dbReference type="EMBL" id="KY684103">
    <property type="protein sequence ID" value="ARF10234.1"/>
    <property type="molecule type" value="Genomic_DNA"/>
</dbReference>
<evidence type="ECO:0000256" key="1">
    <source>
        <dbReference type="SAM" id="Coils"/>
    </source>
</evidence>
<proteinExistence type="predicted"/>
<organism evidence="2">
    <name type="scientific">Hokovirus HKV1</name>
    <dbReference type="NCBI Taxonomy" id="1977638"/>
    <lineage>
        <taxon>Viruses</taxon>
        <taxon>Varidnaviria</taxon>
        <taxon>Bamfordvirae</taxon>
        <taxon>Nucleocytoviricota</taxon>
        <taxon>Megaviricetes</taxon>
        <taxon>Imitervirales</taxon>
        <taxon>Mimiviridae</taxon>
        <taxon>Klosneuvirinae</taxon>
        <taxon>Hokovirus</taxon>
    </lineage>
</organism>
<reference evidence="2" key="1">
    <citation type="journal article" date="2017" name="Science">
        <title>Giant viruses with an expanded complement of translation system components.</title>
        <authorList>
            <person name="Schulz F."/>
            <person name="Yutin N."/>
            <person name="Ivanova N.N."/>
            <person name="Ortega D.R."/>
            <person name="Lee T.K."/>
            <person name="Vierheilig J."/>
            <person name="Daims H."/>
            <person name="Horn M."/>
            <person name="Wagner M."/>
            <person name="Jensen G.J."/>
            <person name="Kyrpides N.C."/>
            <person name="Koonin E.V."/>
            <person name="Woyke T."/>
        </authorList>
    </citation>
    <scope>NUCLEOTIDE SEQUENCE</scope>
    <source>
        <strain evidence="2">HKV1</strain>
    </source>
</reference>
<keyword evidence="1" id="KW-0175">Coiled coil</keyword>
<name>A0A1V0SF27_9VIRU</name>